<keyword evidence="2" id="KW-0813">Transport</keyword>
<evidence type="ECO:0000256" key="5">
    <source>
        <dbReference type="ARBA" id="ARBA00023136"/>
    </source>
</evidence>
<evidence type="ECO:0000313" key="8">
    <source>
        <dbReference type="EMBL" id="PZR11419.1"/>
    </source>
</evidence>
<keyword evidence="3 6" id="KW-0812">Transmembrane</keyword>
<feature type="transmembrane region" description="Helical" evidence="6">
    <location>
        <begin position="77"/>
        <end position="105"/>
    </location>
</feature>
<reference evidence="8 9" key="1">
    <citation type="submission" date="2017-08" db="EMBL/GenBank/DDBJ databases">
        <title>Infants hospitalized years apart are colonized by the same room-sourced microbial strains.</title>
        <authorList>
            <person name="Brooks B."/>
            <person name="Olm M.R."/>
            <person name="Firek B.A."/>
            <person name="Baker R."/>
            <person name="Thomas B.C."/>
            <person name="Morowitz M.J."/>
            <person name="Banfield J.F."/>
        </authorList>
    </citation>
    <scope>NUCLEOTIDE SEQUENCE [LARGE SCALE GENOMIC DNA]</scope>
    <source>
        <strain evidence="8">S2_003_000_R2_14</strain>
    </source>
</reference>
<evidence type="ECO:0000256" key="1">
    <source>
        <dbReference type="ARBA" id="ARBA00004141"/>
    </source>
</evidence>
<evidence type="ECO:0000256" key="6">
    <source>
        <dbReference type="SAM" id="Phobius"/>
    </source>
</evidence>
<dbReference type="GO" id="GO:0022857">
    <property type="term" value="F:transmembrane transporter activity"/>
    <property type="evidence" value="ECO:0007669"/>
    <property type="project" value="InterPro"/>
</dbReference>
<feature type="transmembrane region" description="Helical" evidence="6">
    <location>
        <begin position="139"/>
        <end position="159"/>
    </location>
</feature>
<dbReference type="AlphaFoldDB" id="A0A2W5T7A2"/>
<dbReference type="SUPFAM" id="SSF103473">
    <property type="entry name" value="MFS general substrate transporter"/>
    <property type="match status" value="1"/>
</dbReference>
<feature type="transmembrane region" description="Helical" evidence="6">
    <location>
        <begin position="12"/>
        <end position="31"/>
    </location>
</feature>
<dbReference type="Proteomes" id="UP000249061">
    <property type="component" value="Unassembled WGS sequence"/>
</dbReference>
<feature type="transmembrane region" description="Helical" evidence="6">
    <location>
        <begin position="255"/>
        <end position="276"/>
    </location>
</feature>
<dbReference type="CDD" id="cd17328">
    <property type="entry name" value="MFS_spinster_like"/>
    <property type="match status" value="1"/>
</dbReference>
<dbReference type="Pfam" id="PF07690">
    <property type="entry name" value="MFS_1"/>
    <property type="match status" value="1"/>
</dbReference>
<evidence type="ECO:0000256" key="3">
    <source>
        <dbReference type="ARBA" id="ARBA00022692"/>
    </source>
</evidence>
<evidence type="ECO:0000259" key="7">
    <source>
        <dbReference type="PROSITE" id="PS50850"/>
    </source>
</evidence>
<feature type="transmembrane region" description="Helical" evidence="6">
    <location>
        <begin position="165"/>
        <end position="186"/>
    </location>
</feature>
<feature type="domain" description="Major facilitator superfamily (MFS) profile" evidence="7">
    <location>
        <begin position="13"/>
        <end position="409"/>
    </location>
</feature>
<dbReference type="Gene3D" id="1.20.1250.20">
    <property type="entry name" value="MFS general substrate transporter like domains"/>
    <property type="match status" value="1"/>
</dbReference>
<comment type="caution">
    <text evidence="8">The sequence shown here is derived from an EMBL/GenBank/DDBJ whole genome shotgun (WGS) entry which is preliminary data.</text>
</comment>
<gene>
    <name evidence="8" type="ORF">DI536_17480</name>
</gene>
<feature type="transmembrane region" description="Helical" evidence="6">
    <location>
        <begin position="347"/>
        <end position="371"/>
    </location>
</feature>
<sequence length="419" mass="43918">MNNVVTPSRAAFGLGVLTLINFLNYTDRYILAGVMKKVQDHFHLTDTDGGLLATTFMVVYLIASPVGGFLGDRLPRHFLIAGAVLVWSLATIASGLASSFVLLIIARAATGVGEAGYGTIAPSFISDLFKPERRSRMLAIFYTAMPLGAAAGFILGGFVGDKHGWQAAFFVGGAPGIVLGLMCFFIPEPQRGGMEAAHVEKIPFMVGLKELFTNGRFWVVTAGLTLMTFSIGGLSNWMPKFLESERGFSGTDAGLYLGATTVVGGLLGTLAGGFLGDRIEKRMPGGGVLMSGFGLSFAAPMMLVAVHAESKSLLLGSLLLAQFFIFLNNGPLNAAIVNVVSPGFRAFAFSISTMTLHLLGDAASPAIIGWISDTSKKAGGPGLATAIQINALPVLIGGLVLLAGARWFRPNEPPRPASA</sequence>
<evidence type="ECO:0000256" key="4">
    <source>
        <dbReference type="ARBA" id="ARBA00022989"/>
    </source>
</evidence>
<keyword evidence="4 6" id="KW-1133">Transmembrane helix</keyword>
<evidence type="ECO:0000256" key="2">
    <source>
        <dbReference type="ARBA" id="ARBA00022448"/>
    </source>
</evidence>
<accession>A0A2W5T7A2</accession>
<organism evidence="8 9">
    <name type="scientific">Archangium gephyra</name>
    <dbReference type="NCBI Taxonomy" id="48"/>
    <lineage>
        <taxon>Bacteria</taxon>
        <taxon>Pseudomonadati</taxon>
        <taxon>Myxococcota</taxon>
        <taxon>Myxococcia</taxon>
        <taxon>Myxococcales</taxon>
        <taxon>Cystobacterineae</taxon>
        <taxon>Archangiaceae</taxon>
        <taxon>Archangium</taxon>
    </lineage>
</organism>
<comment type="subcellular location">
    <subcellularLocation>
        <location evidence="1">Membrane</location>
        <topology evidence="1">Multi-pass membrane protein</topology>
    </subcellularLocation>
</comment>
<protein>
    <submittedName>
        <fullName evidence="8">MFS transporter</fullName>
    </submittedName>
</protein>
<keyword evidence="5 6" id="KW-0472">Membrane</keyword>
<dbReference type="PANTHER" id="PTHR23505:SF79">
    <property type="entry name" value="PROTEIN SPINSTER"/>
    <property type="match status" value="1"/>
</dbReference>
<dbReference type="InterPro" id="IPR036259">
    <property type="entry name" value="MFS_trans_sf"/>
</dbReference>
<dbReference type="InterPro" id="IPR011701">
    <property type="entry name" value="MFS"/>
</dbReference>
<dbReference type="InterPro" id="IPR044770">
    <property type="entry name" value="MFS_spinster-like"/>
</dbReference>
<dbReference type="GO" id="GO:0016020">
    <property type="term" value="C:membrane"/>
    <property type="evidence" value="ECO:0007669"/>
    <property type="project" value="UniProtKB-SubCell"/>
</dbReference>
<feature type="transmembrane region" description="Helical" evidence="6">
    <location>
        <begin position="383"/>
        <end position="405"/>
    </location>
</feature>
<dbReference type="PROSITE" id="PS50850">
    <property type="entry name" value="MFS"/>
    <property type="match status" value="1"/>
</dbReference>
<feature type="transmembrane region" description="Helical" evidence="6">
    <location>
        <begin position="314"/>
        <end position="340"/>
    </location>
</feature>
<dbReference type="InterPro" id="IPR020846">
    <property type="entry name" value="MFS_dom"/>
</dbReference>
<feature type="transmembrane region" description="Helical" evidence="6">
    <location>
        <begin position="217"/>
        <end position="235"/>
    </location>
</feature>
<evidence type="ECO:0000313" key="9">
    <source>
        <dbReference type="Proteomes" id="UP000249061"/>
    </source>
</evidence>
<feature type="transmembrane region" description="Helical" evidence="6">
    <location>
        <begin position="51"/>
        <end position="71"/>
    </location>
</feature>
<dbReference type="PANTHER" id="PTHR23505">
    <property type="entry name" value="SPINSTER"/>
    <property type="match status" value="1"/>
</dbReference>
<dbReference type="EMBL" id="QFQP01000014">
    <property type="protein sequence ID" value="PZR11419.1"/>
    <property type="molecule type" value="Genomic_DNA"/>
</dbReference>
<name>A0A2W5T7A2_9BACT</name>
<proteinExistence type="predicted"/>
<feature type="transmembrane region" description="Helical" evidence="6">
    <location>
        <begin position="288"/>
        <end position="308"/>
    </location>
</feature>